<evidence type="ECO:0000256" key="1">
    <source>
        <dbReference type="SAM" id="Coils"/>
    </source>
</evidence>
<dbReference type="SUPFAM" id="SSF49464">
    <property type="entry name" value="Carboxypeptidase regulatory domain-like"/>
    <property type="match status" value="1"/>
</dbReference>
<feature type="domain" description="DUF4140" evidence="3">
    <location>
        <begin position="27"/>
        <end position="125"/>
    </location>
</feature>
<evidence type="ECO:0000259" key="2">
    <source>
        <dbReference type="Pfam" id="PF13598"/>
    </source>
</evidence>
<dbReference type="Gene3D" id="2.60.40.1120">
    <property type="entry name" value="Carboxypeptidase-like, regulatory domain"/>
    <property type="match status" value="1"/>
</dbReference>
<organism evidence="4 5">
    <name type="scientific">Psychroflexus halocasei</name>
    <dbReference type="NCBI Taxonomy" id="908615"/>
    <lineage>
        <taxon>Bacteria</taxon>
        <taxon>Pseudomonadati</taxon>
        <taxon>Bacteroidota</taxon>
        <taxon>Flavobacteriia</taxon>
        <taxon>Flavobacteriales</taxon>
        <taxon>Flavobacteriaceae</taxon>
        <taxon>Psychroflexus</taxon>
    </lineage>
</organism>
<reference evidence="4 5" key="1">
    <citation type="submission" date="2016-10" db="EMBL/GenBank/DDBJ databases">
        <authorList>
            <person name="de Groot N.N."/>
        </authorList>
    </citation>
    <scope>NUCLEOTIDE SEQUENCE [LARGE SCALE GENOMIC DNA]</scope>
    <source>
        <strain evidence="4 5">DSM 23581</strain>
    </source>
</reference>
<dbReference type="InterPro" id="IPR025554">
    <property type="entry name" value="DUF4140"/>
</dbReference>
<feature type="coiled-coil region" evidence="1">
    <location>
        <begin position="87"/>
        <end position="128"/>
    </location>
</feature>
<feature type="domain" description="DUF4139" evidence="2">
    <location>
        <begin position="210"/>
        <end position="605"/>
    </location>
</feature>
<dbReference type="STRING" id="908615.SAMN05421540_102158"/>
<dbReference type="Pfam" id="PF13598">
    <property type="entry name" value="DUF4139"/>
    <property type="match status" value="1"/>
</dbReference>
<dbReference type="InterPro" id="IPR008969">
    <property type="entry name" value="CarboxyPept-like_regulatory"/>
</dbReference>
<keyword evidence="1" id="KW-0175">Coiled coil</keyword>
<dbReference type="Proteomes" id="UP000198820">
    <property type="component" value="Unassembled WGS sequence"/>
</dbReference>
<evidence type="ECO:0000313" key="4">
    <source>
        <dbReference type="EMBL" id="SDZ91196.1"/>
    </source>
</evidence>
<dbReference type="Pfam" id="PF13715">
    <property type="entry name" value="CarbopepD_reg_2"/>
    <property type="match status" value="1"/>
</dbReference>
<dbReference type="InterPro" id="IPR011935">
    <property type="entry name" value="CHP02231"/>
</dbReference>
<protein>
    <recommendedName>
        <fullName evidence="6">Mucoidy inhibitor MuiA family protein</fullName>
    </recommendedName>
</protein>
<dbReference type="PANTHER" id="PTHR31005:SF8">
    <property type="entry name" value="DUF4139 DOMAIN-CONTAINING PROTEIN"/>
    <property type="match status" value="1"/>
</dbReference>
<sequence length="613" mass="70042">MKYFLILFTFICANAQVVTPDLKLQSATVYNQGAQLKAIANIKLSKGQHSIVFEDLSPSISSESIMIKGLKDIDLNSINYERDYLITDQTSRGIDDLKNQLEEAQKNQSQTQSKITAYQNELELLKNNQKLTGEQSDISIAKVNTYANFYRNKIEDINNLIFDLNIKLKEQQEEVQKVQNELHKLRGNQKQYRGKITLDLNVTKASLKNLELSYFVNDAGWYPSYDLKSQDISSDIELTYKANVFQQTGADWSDIDLSLSSAQPNRTETKPELNPYYLNFNRTYRNSRNRFSHVTYNPSIKRVSGTVYDEAGRPLPGVNVILKGTSKGTQTDFDGNYSIQVNNSKSLEFSYVGFKTENIPIYASNISFQMIEDSAMLSEVVVTGYASAKRNDMVIEDIEAEEIVVEKNYTTTAVNFKIPQKVNLKSSRDAEQFELDKQSLETKYQYFAAPELSSSVFLIAEVSDWEEIDLLTGEAQIYFDNTYVGTTSILPQNIDEKLTISLGSDQQITLEREQPEKMSSKSFFGGTRIVEKAYDIKMKNNKNRSISLLVQERLPISQNDEIKVEDIKHDATFYDKDKGFLNWELTLDSQSQKTLKYSYKVKYPKGKSINIRD</sequence>
<evidence type="ECO:0000313" key="5">
    <source>
        <dbReference type="Proteomes" id="UP000198820"/>
    </source>
</evidence>
<name>A0A1H3WVL3_9FLAO</name>
<keyword evidence="5" id="KW-1185">Reference proteome</keyword>
<proteinExistence type="predicted"/>
<dbReference type="AlphaFoldDB" id="A0A1H3WVL3"/>
<feature type="coiled-coil region" evidence="1">
    <location>
        <begin position="154"/>
        <end position="195"/>
    </location>
</feature>
<dbReference type="Pfam" id="PF13600">
    <property type="entry name" value="DUF4140"/>
    <property type="match status" value="1"/>
</dbReference>
<accession>A0A1H3WVL3</accession>
<evidence type="ECO:0000259" key="3">
    <source>
        <dbReference type="Pfam" id="PF13600"/>
    </source>
</evidence>
<dbReference type="PANTHER" id="PTHR31005">
    <property type="entry name" value="DUF4139 DOMAIN-CONTAINING PROTEIN"/>
    <property type="match status" value="1"/>
</dbReference>
<dbReference type="InterPro" id="IPR037291">
    <property type="entry name" value="DUF4139"/>
</dbReference>
<dbReference type="EMBL" id="FNQF01000002">
    <property type="protein sequence ID" value="SDZ91196.1"/>
    <property type="molecule type" value="Genomic_DNA"/>
</dbReference>
<dbReference type="NCBIfam" id="TIGR02231">
    <property type="entry name" value="mucoidy inhibitor MuiA family protein"/>
    <property type="match status" value="2"/>
</dbReference>
<gene>
    <name evidence="4" type="ORF">SAMN05421540_102158</name>
</gene>
<evidence type="ECO:0008006" key="6">
    <source>
        <dbReference type="Google" id="ProtNLM"/>
    </source>
</evidence>
<dbReference type="RefSeq" id="WP_143521313.1">
    <property type="nucleotide sequence ID" value="NZ_FNQF01000002.1"/>
</dbReference>